<feature type="compositionally biased region" description="Basic and acidic residues" evidence="1">
    <location>
        <begin position="108"/>
        <end position="140"/>
    </location>
</feature>
<protein>
    <submittedName>
        <fullName evidence="2">Uncharacterized protein</fullName>
    </submittedName>
</protein>
<feature type="compositionally biased region" description="Basic and acidic residues" evidence="1">
    <location>
        <begin position="147"/>
        <end position="180"/>
    </location>
</feature>
<evidence type="ECO:0000256" key="1">
    <source>
        <dbReference type="SAM" id="MobiDB-lite"/>
    </source>
</evidence>
<feature type="compositionally biased region" description="Basic and acidic residues" evidence="1">
    <location>
        <begin position="188"/>
        <end position="206"/>
    </location>
</feature>
<evidence type="ECO:0000313" key="2">
    <source>
        <dbReference type="EMBL" id="KAJ1102380.1"/>
    </source>
</evidence>
<name>A0AAV7MQ75_PLEWA</name>
<sequence length="245" mass="26943">MFSTAALCTEGTPVLLTVLGTEGTPMLLTAALCTEGTPMLLTEALCCSSAPSGAMPAALLSHHMPAVHSPLTLRRTGARQEVPSQCICRPIRLPGNSCLAGGQVSDQRPAETRGRAGEMAWEAEKERREDGGREAEERGGDGVGGRGECKREGEMESEAKEERREDGGRQRRGVCSREGEMVWEEEEERRQDEGRERRVEERREGEMVWEEEEERRQDEGREGEESGGEERGRDGVGGRRGEETG</sequence>
<dbReference type="EMBL" id="JANPWB010000014">
    <property type="protein sequence ID" value="KAJ1102380.1"/>
    <property type="molecule type" value="Genomic_DNA"/>
</dbReference>
<keyword evidence="3" id="KW-1185">Reference proteome</keyword>
<comment type="caution">
    <text evidence="2">The sequence shown here is derived from an EMBL/GenBank/DDBJ whole genome shotgun (WGS) entry which is preliminary data.</text>
</comment>
<feature type="region of interest" description="Disordered" evidence="1">
    <location>
        <begin position="99"/>
        <end position="245"/>
    </location>
</feature>
<dbReference type="AlphaFoldDB" id="A0AAV7MQ75"/>
<dbReference type="Proteomes" id="UP001066276">
    <property type="component" value="Chromosome 10"/>
</dbReference>
<accession>A0AAV7MQ75</accession>
<reference evidence="2" key="1">
    <citation type="journal article" date="2022" name="bioRxiv">
        <title>Sequencing and chromosome-scale assembly of the giantPleurodeles waltlgenome.</title>
        <authorList>
            <person name="Brown T."/>
            <person name="Elewa A."/>
            <person name="Iarovenko S."/>
            <person name="Subramanian E."/>
            <person name="Araus A.J."/>
            <person name="Petzold A."/>
            <person name="Susuki M."/>
            <person name="Suzuki K.-i.T."/>
            <person name="Hayashi T."/>
            <person name="Toyoda A."/>
            <person name="Oliveira C."/>
            <person name="Osipova E."/>
            <person name="Leigh N.D."/>
            <person name="Simon A."/>
            <person name="Yun M.H."/>
        </authorList>
    </citation>
    <scope>NUCLEOTIDE SEQUENCE</scope>
    <source>
        <strain evidence="2">20211129_DDA</strain>
        <tissue evidence="2">Liver</tissue>
    </source>
</reference>
<evidence type="ECO:0000313" key="3">
    <source>
        <dbReference type="Proteomes" id="UP001066276"/>
    </source>
</evidence>
<feature type="compositionally biased region" description="Basic and acidic residues" evidence="1">
    <location>
        <begin position="214"/>
        <end position="245"/>
    </location>
</feature>
<gene>
    <name evidence="2" type="ORF">NDU88_007430</name>
</gene>
<organism evidence="2 3">
    <name type="scientific">Pleurodeles waltl</name>
    <name type="common">Iberian ribbed newt</name>
    <dbReference type="NCBI Taxonomy" id="8319"/>
    <lineage>
        <taxon>Eukaryota</taxon>
        <taxon>Metazoa</taxon>
        <taxon>Chordata</taxon>
        <taxon>Craniata</taxon>
        <taxon>Vertebrata</taxon>
        <taxon>Euteleostomi</taxon>
        <taxon>Amphibia</taxon>
        <taxon>Batrachia</taxon>
        <taxon>Caudata</taxon>
        <taxon>Salamandroidea</taxon>
        <taxon>Salamandridae</taxon>
        <taxon>Pleurodelinae</taxon>
        <taxon>Pleurodeles</taxon>
    </lineage>
</organism>
<proteinExistence type="predicted"/>